<keyword evidence="1" id="KW-0238">DNA-binding</keyword>
<dbReference type="AlphaFoldDB" id="A0A923SQN0"/>
<dbReference type="SUPFAM" id="SSF47413">
    <property type="entry name" value="lambda repressor-like DNA-binding domains"/>
    <property type="match status" value="1"/>
</dbReference>
<gene>
    <name evidence="3" type="ORF">H9L42_07455</name>
</gene>
<feature type="domain" description="HTH cro/C1-type" evidence="2">
    <location>
        <begin position="12"/>
        <end position="66"/>
    </location>
</feature>
<dbReference type="Gene3D" id="1.10.260.40">
    <property type="entry name" value="lambda repressor-like DNA-binding domains"/>
    <property type="match status" value="1"/>
</dbReference>
<dbReference type="PANTHER" id="PTHR46558:SF4">
    <property type="entry name" value="DNA-BIDING PHAGE PROTEIN"/>
    <property type="match status" value="1"/>
</dbReference>
<dbReference type="Pfam" id="PF01381">
    <property type="entry name" value="HTH_3"/>
    <property type="match status" value="1"/>
</dbReference>
<organism evidence="3 4">
    <name type="scientific">Zhenpiania hominis</name>
    <dbReference type="NCBI Taxonomy" id="2763644"/>
    <lineage>
        <taxon>Bacteria</taxon>
        <taxon>Bacillati</taxon>
        <taxon>Bacillota</taxon>
        <taxon>Clostridia</taxon>
        <taxon>Peptostreptococcales</taxon>
        <taxon>Anaerovoracaceae</taxon>
        <taxon>Zhenpiania</taxon>
    </lineage>
</organism>
<dbReference type="PROSITE" id="PS50943">
    <property type="entry name" value="HTH_CROC1"/>
    <property type="match status" value="1"/>
</dbReference>
<protein>
    <submittedName>
        <fullName evidence="3">Helix-turn-helix transcriptional regulator</fullName>
    </submittedName>
</protein>
<dbReference type="InterPro" id="IPR001387">
    <property type="entry name" value="Cro/C1-type_HTH"/>
</dbReference>
<evidence type="ECO:0000256" key="1">
    <source>
        <dbReference type="ARBA" id="ARBA00023125"/>
    </source>
</evidence>
<proteinExistence type="predicted"/>
<dbReference type="GO" id="GO:0003677">
    <property type="term" value="F:DNA binding"/>
    <property type="evidence" value="ECO:0007669"/>
    <property type="project" value="UniProtKB-KW"/>
</dbReference>
<dbReference type="SMART" id="SM00530">
    <property type="entry name" value="HTH_XRE"/>
    <property type="match status" value="1"/>
</dbReference>
<dbReference type="InterPro" id="IPR010982">
    <property type="entry name" value="Lambda_DNA-bd_dom_sf"/>
</dbReference>
<dbReference type="Proteomes" id="UP000602647">
    <property type="component" value="Unassembled WGS sequence"/>
</dbReference>
<dbReference type="RefSeq" id="WP_187302769.1">
    <property type="nucleotide sequence ID" value="NZ_CBCTON010000007.1"/>
</dbReference>
<dbReference type="CDD" id="cd00093">
    <property type="entry name" value="HTH_XRE"/>
    <property type="match status" value="1"/>
</dbReference>
<evidence type="ECO:0000259" key="2">
    <source>
        <dbReference type="PROSITE" id="PS50943"/>
    </source>
</evidence>
<evidence type="ECO:0000313" key="3">
    <source>
        <dbReference type="EMBL" id="MBC6679660.1"/>
    </source>
</evidence>
<name>A0A923SQN0_9FIRM</name>
<sequence length="119" mass="13151">MEIKYYDLGKRIQTARKEKGMTQEELAEKVGVGNSHISHVETGKAVPSLALIINIMNALELTPDELICGYVNNPSANVPLKKEIAGILEDCSARELQFLSGCLMILKTLLRSYDSAKEE</sequence>
<dbReference type="EMBL" id="JACRYT010000006">
    <property type="protein sequence ID" value="MBC6679660.1"/>
    <property type="molecule type" value="Genomic_DNA"/>
</dbReference>
<keyword evidence="4" id="KW-1185">Reference proteome</keyword>
<reference evidence="3" key="1">
    <citation type="submission" date="2020-08" db="EMBL/GenBank/DDBJ databases">
        <title>Genome public.</title>
        <authorList>
            <person name="Liu C."/>
            <person name="Sun Q."/>
        </authorList>
    </citation>
    <scope>NUCLEOTIDE SEQUENCE</scope>
    <source>
        <strain evidence="3">BX12</strain>
    </source>
</reference>
<dbReference type="PANTHER" id="PTHR46558">
    <property type="entry name" value="TRACRIPTIONAL REGULATORY PROTEIN-RELATED-RELATED"/>
    <property type="match status" value="1"/>
</dbReference>
<comment type="caution">
    <text evidence="3">The sequence shown here is derived from an EMBL/GenBank/DDBJ whole genome shotgun (WGS) entry which is preliminary data.</text>
</comment>
<accession>A0A923SQN0</accession>
<evidence type="ECO:0000313" key="4">
    <source>
        <dbReference type="Proteomes" id="UP000602647"/>
    </source>
</evidence>